<proteinExistence type="predicted"/>
<organism evidence="2 3">
    <name type="scientific">Calothrix parasitica NIES-267</name>
    <dbReference type="NCBI Taxonomy" id="1973488"/>
    <lineage>
        <taxon>Bacteria</taxon>
        <taxon>Bacillati</taxon>
        <taxon>Cyanobacteriota</taxon>
        <taxon>Cyanophyceae</taxon>
        <taxon>Nostocales</taxon>
        <taxon>Calotrichaceae</taxon>
        <taxon>Calothrix</taxon>
    </lineage>
</organism>
<keyword evidence="3" id="KW-1185">Reference proteome</keyword>
<reference evidence="2 3" key="1">
    <citation type="submission" date="2017-06" db="EMBL/GenBank/DDBJ databases">
        <title>Genome sequencing of cyanobaciteial culture collection at National Institute for Environmental Studies (NIES).</title>
        <authorList>
            <person name="Hirose Y."/>
            <person name="Shimura Y."/>
            <person name="Fujisawa T."/>
            <person name="Nakamura Y."/>
            <person name="Kawachi M."/>
        </authorList>
    </citation>
    <scope>NUCLEOTIDE SEQUENCE [LARGE SCALE GENOMIC DNA]</scope>
    <source>
        <strain evidence="2 3">NIES-267</strain>
    </source>
</reference>
<accession>A0A1Z4LM03</accession>
<evidence type="ECO:0000256" key="1">
    <source>
        <dbReference type="SAM" id="MobiDB-lite"/>
    </source>
</evidence>
<protein>
    <submittedName>
        <fullName evidence="2">Uncharacterized protein</fullName>
    </submittedName>
</protein>
<dbReference type="EMBL" id="AP018227">
    <property type="protein sequence ID" value="BAY82262.1"/>
    <property type="molecule type" value="Genomic_DNA"/>
</dbReference>
<name>A0A1Z4LM03_9CYAN</name>
<gene>
    <name evidence="2" type="ORF">NIES267_17410</name>
</gene>
<dbReference type="Proteomes" id="UP000218418">
    <property type="component" value="Chromosome"/>
</dbReference>
<dbReference type="AlphaFoldDB" id="A0A1Z4LM03"/>
<sequence length="226" mass="24323">MLGFRRFGKVRDLSSVSYETKMISQQRLNLNSFKLTAKLTAKLMTPVLAMASILSTALPSNAISNPFRRNQNEYRVCAARLLSVGIPPEATSNACAAALRPKEVSACVGQIQRKTQIPATDSLSFCGQARRPNDLATCVVGIGTKSQETVNPLILSYCSRSLLPVKFAQCVVGLRSEIDFSPTQAMDNCISASDRISNVVPLSRPSVPSAPPTGGFSPTFETIPAR</sequence>
<evidence type="ECO:0000313" key="3">
    <source>
        <dbReference type="Proteomes" id="UP000218418"/>
    </source>
</evidence>
<feature type="region of interest" description="Disordered" evidence="1">
    <location>
        <begin position="203"/>
        <end position="226"/>
    </location>
</feature>
<evidence type="ECO:0000313" key="2">
    <source>
        <dbReference type="EMBL" id="BAY82262.1"/>
    </source>
</evidence>